<gene>
    <name evidence="2" type="ORF">OUZ56_004319</name>
</gene>
<evidence type="ECO:0000313" key="2">
    <source>
        <dbReference type="EMBL" id="KAK4002495.1"/>
    </source>
</evidence>
<reference evidence="2 3" key="1">
    <citation type="journal article" date="2023" name="Nucleic Acids Res.">
        <title>The hologenome of Daphnia magna reveals possible DNA methylation and microbiome-mediated evolution of the host genome.</title>
        <authorList>
            <person name="Chaturvedi A."/>
            <person name="Li X."/>
            <person name="Dhandapani V."/>
            <person name="Marshall H."/>
            <person name="Kissane S."/>
            <person name="Cuenca-Cambronero M."/>
            <person name="Asole G."/>
            <person name="Calvet F."/>
            <person name="Ruiz-Romero M."/>
            <person name="Marangio P."/>
            <person name="Guigo R."/>
            <person name="Rago D."/>
            <person name="Mirbahai L."/>
            <person name="Eastwood N."/>
            <person name="Colbourne J.K."/>
            <person name="Zhou J."/>
            <person name="Mallon E."/>
            <person name="Orsini L."/>
        </authorList>
    </citation>
    <scope>NUCLEOTIDE SEQUENCE [LARGE SCALE GENOMIC DNA]</scope>
    <source>
        <strain evidence="2">LRV0_1</strain>
    </source>
</reference>
<sequence>MMNDVVRIRWHHVTVGKETTQQNWLDPNGIKRMKTKKEEERMNLRQKEKVSIATTSLRGAALSLLGFQKSVLGIAHTHTTGKKEISKGKTGQGRRMEE</sequence>
<keyword evidence="3" id="KW-1185">Reference proteome</keyword>
<feature type="region of interest" description="Disordered" evidence="1">
    <location>
        <begin position="76"/>
        <end position="98"/>
    </location>
</feature>
<organism evidence="2 3">
    <name type="scientific">Daphnia magna</name>
    <dbReference type="NCBI Taxonomy" id="35525"/>
    <lineage>
        <taxon>Eukaryota</taxon>
        <taxon>Metazoa</taxon>
        <taxon>Ecdysozoa</taxon>
        <taxon>Arthropoda</taxon>
        <taxon>Crustacea</taxon>
        <taxon>Branchiopoda</taxon>
        <taxon>Diplostraca</taxon>
        <taxon>Cladocera</taxon>
        <taxon>Anomopoda</taxon>
        <taxon>Daphniidae</taxon>
        <taxon>Daphnia</taxon>
    </lineage>
</organism>
<comment type="caution">
    <text evidence="2">The sequence shown here is derived from an EMBL/GenBank/DDBJ whole genome shotgun (WGS) entry which is preliminary data.</text>
</comment>
<dbReference type="EMBL" id="JAOYFB010000001">
    <property type="protein sequence ID" value="KAK4002495.1"/>
    <property type="molecule type" value="Genomic_DNA"/>
</dbReference>
<evidence type="ECO:0000256" key="1">
    <source>
        <dbReference type="SAM" id="MobiDB-lite"/>
    </source>
</evidence>
<proteinExistence type="predicted"/>
<dbReference type="Proteomes" id="UP001234178">
    <property type="component" value="Unassembled WGS sequence"/>
</dbReference>
<evidence type="ECO:0000313" key="3">
    <source>
        <dbReference type="Proteomes" id="UP001234178"/>
    </source>
</evidence>
<protein>
    <submittedName>
        <fullName evidence="2">Uncharacterized protein</fullName>
    </submittedName>
</protein>
<accession>A0ABQ9YPF4</accession>
<name>A0ABQ9YPF4_9CRUS</name>